<evidence type="ECO:0000313" key="9">
    <source>
        <dbReference type="EMBL" id="AHC15831.1"/>
    </source>
</evidence>
<dbReference type="OrthoDB" id="9806409at2"/>
<feature type="transmembrane region" description="Helical" evidence="7">
    <location>
        <begin position="177"/>
        <end position="196"/>
    </location>
</feature>
<dbReference type="Pfam" id="PF00528">
    <property type="entry name" value="BPD_transp_1"/>
    <property type="match status" value="1"/>
</dbReference>
<dbReference type="RefSeq" id="WP_024268734.1">
    <property type="nucleotide sequence ID" value="NC_023035.1"/>
</dbReference>
<keyword evidence="3" id="KW-1003">Cell membrane</keyword>
<dbReference type="AlphaFoldDB" id="V5WKW1"/>
<keyword evidence="10" id="KW-1185">Reference proteome</keyword>
<evidence type="ECO:0000256" key="6">
    <source>
        <dbReference type="ARBA" id="ARBA00023136"/>
    </source>
</evidence>
<evidence type="ECO:0000313" key="10">
    <source>
        <dbReference type="Proteomes" id="UP000018680"/>
    </source>
</evidence>
<evidence type="ECO:0000259" key="8">
    <source>
        <dbReference type="PROSITE" id="PS50928"/>
    </source>
</evidence>
<keyword evidence="2 7" id="KW-0813">Transport</keyword>
<dbReference type="InterPro" id="IPR045621">
    <property type="entry name" value="BPD_transp_1_N"/>
</dbReference>
<keyword evidence="4 7" id="KW-0812">Transmembrane</keyword>
<feature type="transmembrane region" description="Helical" evidence="7">
    <location>
        <begin position="277"/>
        <end position="303"/>
    </location>
</feature>
<evidence type="ECO:0000256" key="4">
    <source>
        <dbReference type="ARBA" id="ARBA00022692"/>
    </source>
</evidence>
<dbReference type="Gene3D" id="1.10.3720.10">
    <property type="entry name" value="MetI-like"/>
    <property type="match status" value="1"/>
</dbReference>
<feature type="transmembrane region" description="Helical" evidence="7">
    <location>
        <begin position="12"/>
        <end position="32"/>
    </location>
</feature>
<organism evidence="9 10">
    <name type="scientific">Salinispira pacifica</name>
    <dbReference type="NCBI Taxonomy" id="1307761"/>
    <lineage>
        <taxon>Bacteria</taxon>
        <taxon>Pseudomonadati</taxon>
        <taxon>Spirochaetota</taxon>
        <taxon>Spirochaetia</taxon>
        <taxon>Spirochaetales</taxon>
        <taxon>Spirochaetaceae</taxon>
        <taxon>Salinispira</taxon>
    </lineage>
</organism>
<comment type="subcellular location">
    <subcellularLocation>
        <location evidence="1 7">Cell membrane</location>
        <topology evidence="1 7">Multi-pass membrane protein</topology>
    </subcellularLocation>
</comment>
<dbReference type="GO" id="GO:0055085">
    <property type="term" value="P:transmembrane transport"/>
    <property type="evidence" value="ECO:0007669"/>
    <property type="project" value="InterPro"/>
</dbReference>
<dbReference type="KEGG" id="slr:L21SP2_2478"/>
<feature type="domain" description="ABC transmembrane type-1" evidence="8">
    <location>
        <begin position="99"/>
        <end position="300"/>
    </location>
</feature>
<dbReference type="HOGENOM" id="CLU_036879_0_2_12"/>
<dbReference type="InterPro" id="IPR035906">
    <property type="entry name" value="MetI-like_sf"/>
</dbReference>
<dbReference type="PANTHER" id="PTHR43163:SF6">
    <property type="entry name" value="DIPEPTIDE TRANSPORT SYSTEM PERMEASE PROTEIN DPPB-RELATED"/>
    <property type="match status" value="1"/>
</dbReference>
<dbReference type="Proteomes" id="UP000018680">
    <property type="component" value="Chromosome"/>
</dbReference>
<feature type="transmembrane region" description="Helical" evidence="7">
    <location>
        <begin position="142"/>
        <end position="165"/>
    </location>
</feature>
<evidence type="ECO:0000256" key="5">
    <source>
        <dbReference type="ARBA" id="ARBA00022989"/>
    </source>
</evidence>
<dbReference type="PROSITE" id="PS50928">
    <property type="entry name" value="ABC_TM1"/>
    <property type="match status" value="1"/>
</dbReference>
<comment type="similarity">
    <text evidence="7">Belongs to the binding-protein-dependent transport system permease family.</text>
</comment>
<dbReference type="SUPFAM" id="SSF161098">
    <property type="entry name" value="MetI-like"/>
    <property type="match status" value="1"/>
</dbReference>
<feature type="transmembrane region" description="Helical" evidence="7">
    <location>
        <begin position="101"/>
        <end position="122"/>
    </location>
</feature>
<gene>
    <name evidence="9" type="ORF">L21SP2_2478</name>
</gene>
<keyword evidence="5 7" id="KW-1133">Transmembrane helix</keyword>
<reference evidence="9 10" key="1">
    <citation type="journal article" date="2015" name="Stand. Genomic Sci.">
        <title>Complete genome sequence and description of Salinispira pacifica gen. nov., sp. nov., a novel spirochaete isolated form a hypersaline microbial mat.</title>
        <authorList>
            <person name="Ben Hania W."/>
            <person name="Joseph M."/>
            <person name="Schumann P."/>
            <person name="Bunk B."/>
            <person name="Fiebig A."/>
            <person name="Sproer C."/>
            <person name="Klenk H.P."/>
            <person name="Fardeau M.L."/>
            <person name="Spring S."/>
        </authorList>
    </citation>
    <scope>NUCLEOTIDE SEQUENCE [LARGE SCALE GENOMIC DNA]</scope>
    <source>
        <strain evidence="9 10">L21-RPul-D2</strain>
    </source>
</reference>
<dbReference type="InterPro" id="IPR000515">
    <property type="entry name" value="MetI-like"/>
</dbReference>
<sequence length="309" mass="33933">MTILKVVLRRFSRLILTIFIASTAVFFLLRVIPGDPARIIAGVEGAKNAQVLEQIRTRLGLDQPLIVQYLQWIGGSFSGDFGSSYQSDTPVITLLAERLPVTLGIAVLGMLIALMIAVPAGIISASNRRKPTDHVIMGSSHILLAIPEFWLGIVLLLFFGVYIPVFPLFGSSSLLHFILPALALGLGRAAFLARLVRTSVLREFSRDYVQFLSQLEVPRRRLLFRHILPNAMIPIAIPAAIQFGYLLGGAIIIEQVFGMGGTGRLLLQAIQMRDFPLIQGTVIMFAVIFSVVNFAADFLVILADPRSRI</sequence>
<dbReference type="EMBL" id="CP006939">
    <property type="protein sequence ID" value="AHC15831.1"/>
    <property type="molecule type" value="Genomic_DNA"/>
</dbReference>
<evidence type="ECO:0000256" key="1">
    <source>
        <dbReference type="ARBA" id="ARBA00004651"/>
    </source>
</evidence>
<accession>V5WKW1</accession>
<dbReference type="GO" id="GO:0005886">
    <property type="term" value="C:plasma membrane"/>
    <property type="evidence" value="ECO:0007669"/>
    <property type="project" value="UniProtKB-SubCell"/>
</dbReference>
<dbReference type="eggNOG" id="COG0601">
    <property type="taxonomic scope" value="Bacteria"/>
</dbReference>
<feature type="transmembrane region" description="Helical" evidence="7">
    <location>
        <begin position="231"/>
        <end position="257"/>
    </location>
</feature>
<proteinExistence type="inferred from homology"/>
<evidence type="ECO:0000256" key="2">
    <source>
        <dbReference type="ARBA" id="ARBA00022448"/>
    </source>
</evidence>
<name>V5WKW1_9SPIO</name>
<dbReference type="PANTHER" id="PTHR43163">
    <property type="entry name" value="DIPEPTIDE TRANSPORT SYSTEM PERMEASE PROTEIN DPPB-RELATED"/>
    <property type="match status" value="1"/>
</dbReference>
<keyword evidence="6 7" id="KW-0472">Membrane</keyword>
<protein>
    <submittedName>
        <fullName evidence="9">Dipeptide transport system permease protein DppB</fullName>
    </submittedName>
</protein>
<dbReference type="Pfam" id="PF19300">
    <property type="entry name" value="BPD_transp_1_N"/>
    <property type="match status" value="1"/>
</dbReference>
<evidence type="ECO:0000256" key="3">
    <source>
        <dbReference type="ARBA" id="ARBA00022475"/>
    </source>
</evidence>
<dbReference type="STRING" id="1307761.L21SP2_2478"/>
<dbReference type="CDD" id="cd06261">
    <property type="entry name" value="TM_PBP2"/>
    <property type="match status" value="1"/>
</dbReference>
<evidence type="ECO:0000256" key="7">
    <source>
        <dbReference type="RuleBase" id="RU363032"/>
    </source>
</evidence>